<evidence type="ECO:0000313" key="2">
    <source>
        <dbReference type="Proteomes" id="UP000828390"/>
    </source>
</evidence>
<proteinExistence type="predicted"/>
<protein>
    <submittedName>
        <fullName evidence="1">Uncharacterized protein</fullName>
    </submittedName>
</protein>
<reference evidence="1" key="2">
    <citation type="submission" date="2020-11" db="EMBL/GenBank/DDBJ databases">
        <authorList>
            <person name="McCartney M.A."/>
            <person name="Auch B."/>
            <person name="Kono T."/>
            <person name="Mallez S."/>
            <person name="Becker A."/>
            <person name="Gohl D.M."/>
            <person name="Silverstein K.A.T."/>
            <person name="Koren S."/>
            <person name="Bechman K.B."/>
            <person name="Herman A."/>
            <person name="Abrahante J.E."/>
            <person name="Garbe J."/>
        </authorList>
    </citation>
    <scope>NUCLEOTIDE SEQUENCE</scope>
    <source>
        <strain evidence="1">Duluth1</strain>
        <tissue evidence="1">Whole animal</tissue>
    </source>
</reference>
<reference evidence="1" key="1">
    <citation type="journal article" date="2019" name="bioRxiv">
        <title>The Genome of the Zebra Mussel, Dreissena polymorpha: A Resource for Invasive Species Research.</title>
        <authorList>
            <person name="McCartney M.A."/>
            <person name="Auch B."/>
            <person name="Kono T."/>
            <person name="Mallez S."/>
            <person name="Zhang Y."/>
            <person name="Obille A."/>
            <person name="Becker A."/>
            <person name="Abrahante J.E."/>
            <person name="Garbe J."/>
            <person name="Badalamenti J.P."/>
            <person name="Herman A."/>
            <person name="Mangelson H."/>
            <person name="Liachko I."/>
            <person name="Sullivan S."/>
            <person name="Sone E.D."/>
            <person name="Koren S."/>
            <person name="Silverstein K.A.T."/>
            <person name="Beckman K.B."/>
            <person name="Gohl D.M."/>
        </authorList>
    </citation>
    <scope>NUCLEOTIDE SEQUENCE</scope>
    <source>
        <strain evidence="1">Duluth1</strain>
        <tissue evidence="1">Whole animal</tissue>
    </source>
</reference>
<accession>A0A9D4GXW5</accession>
<name>A0A9D4GXW5_DREPO</name>
<dbReference type="Proteomes" id="UP000828390">
    <property type="component" value="Unassembled WGS sequence"/>
</dbReference>
<comment type="caution">
    <text evidence="1">The sequence shown here is derived from an EMBL/GenBank/DDBJ whole genome shotgun (WGS) entry which is preliminary data.</text>
</comment>
<evidence type="ECO:0000313" key="1">
    <source>
        <dbReference type="EMBL" id="KAH3821882.1"/>
    </source>
</evidence>
<organism evidence="1 2">
    <name type="scientific">Dreissena polymorpha</name>
    <name type="common">Zebra mussel</name>
    <name type="synonym">Mytilus polymorpha</name>
    <dbReference type="NCBI Taxonomy" id="45954"/>
    <lineage>
        <taxon>Eukaryota</taxon>
        <taxon>Metazoa</taxon>
        <taxon>Spiralia</taxon>
        <taxon>Lophotrochozoa</taxon>
        <taxon>Mollusca</taxon>
        <taxon>Bivalvia</taxon>
        <taxon>Autobranchia</taxon>
        <taxon>Heteroconchia</taxon>
        <taxon>Euheterodonta</taxon>
        <taxon>Imparidentia</taxon>
        <taxon>Neoheterodontei</taxon>
        <taxon>Myida</taxon>
        <taxon>Dreissenoidea</taxon>
        <taxon>Dreissenidae</taxon>
        <taxon>Dreissena</taxon>
    </lineage>
</organism>
<gene>
    <name evidence="1" type="ORF">DPMN_123650</name>
</gene>
<keyword evidence="2" id="KW-1185">Reference proteome</keyword>
<dbReference type="AlphaFoldDB" id="A0A9D4GXW5"/>
<sequence>MAAWRLNLSGTCNSTMCTSVNEDFVDFTPLSETKGNNVGTQTDLSFSNKQRQVKFNSES</sequence>
<dbReference type="EMBL" id="JAIWYP010000005">
    <property type="protein sequence ID" value="KAH3821882.1"/>
    <property type="molecule type" value="Genomic_DNA"/>
</dbReference>